<evidence type="ECO:0000256" key="9">
    <source>
        <dbReference type="ARBA" id="ARBA00022824"/>
    </source>
</evidence>
<evidence type="ECO:0000256" key="4">
    <source>
        <dbReference type="ARBA" id="ARBA00022516"/>
    </source>
</evidence>
<keyword evidence="11" id="KW-0521">NADP</keyword>
<comment type="caution">
    <text evidence="24">The sequence shown here is derived from an EMBL/GenBank/DDBJ whole genome shotgun (WGS) entry which is preliminary data.</text>
</comment>
<reference evidence="24 25" key="1">
    <citation type="submission" date="2016-06" db="EMBL/GenBank/DDBJ databases">
        <title>Evolution of pathogenesis and genome organization in the Tremellales.</title>
        <authorList>
            <person name="Cuomo C."/>
            <person name="Litvintseva A."/>
            <person name="Heitman J."/>
            <person name="Chen Y."/>
            <person name="Sun S."/>
            <person name="Springer D."/>
            <person name="Dromer F."/>
            <person name="Young S."/>
            <person name="Zeng Q."/>
            <person name="Chapman S."/>
            <person name="Gujja S."/>
            <person name="Saif S."/>
            <person name="Birren B."/>
        </authorList>
    </citation>
    <scope>NUCLEOTIDE SEQUENCE [LARGE SCALE GENOMIC DNA]</scope>
    <source>
        <strain evidence="24 25">CBS 6039</strain>
    </source>
</reference>
<dbReference type="GO" id="GO:0003958">
    <property type="term" value="F:NADPH-hemoprotein reductase activity"/>
    <property type="evidence" value="ECO:0007669"/>
    <property type="project" value="UniProtKB-EC"/>
</dbReference>
<keyword evidence="3" id="KW-1003">Cell membrane</keyword>
<keyword evidence="13" id="KW-1133">Transmembrane helix</keyword>
<sequence>MTELGAKRIGERGEGDDDKSLEEDYLAWKDPMWTAFSKRRVVEEGGAGDVADFVVKELPDHAPEKAYHGQFSPRALLASASGGSTPVGAYGAKNPFPAPVLSSRELFSVGGNGNCVHIEFDITGSGMNYQHGDHVGVWPSNPDVDAIVDIESLDPALGKAPFPSPATYDAIFRHYLDISAMAFRQTIAFLARYAPTEAAGAKLTQWDNDKEAYAKEVDGPALKLAEVLQAASGDSVEEPFVPQTVWSIPFDRIVSSIPRLQLRYYSISSSAKFHPNAIHVTAVVLKYPCCRAPPPEPRWVFGLSTNFVLNVKLAQSGENAPSAGDVAQQVTMKKIPQYSTGWRALAAIMSRETSTESLSTCEGALLDCLLLPRFQSSWSVLELVLLLSEASCKNVFVALTCKAIEKNGPLMPSKTGPIFICSTGVDVPAKNFVSGRMAAAKSTYRASSTTLPLELAPLIIDKRAYIYIWGDAKNMSKAVEEILMEMLGQAKGGSAAVEGAKELKTLKERNRLITDVWS</sequence>
<evidence type="ECO:0000256" key="10">
    <source>
        <dbReference type="ARBA" id="ARBA00022827"/>
    </source>
</evidence>
<gene>
    <name evidence="24" type="ORF">L202_06207</name>
</gene>
<evidence type="ECO:0000256" key="18">
    <source>
        <dbReference type="ARBA" id="ARBA00023136"/>
    </source>
</evidence>
<dbReference type="SUPFAM" id="SSF63380">
    <property type="entry name" value="Riboflavin synthase domain-like"/>
    <property type="match status" value="1"/>
</dbReference>
<keyword evidence="12" id="KW-0752">Steroid biosynthesis</keyword>
<keyword evidence="19" id="KW-1207">Sterol metabolism</keyword>
<dbReference type="GeneID" id="30157516"/>
<name>A0A1E3HIV3_9TREE</name>
<evidence type="ECO:0000256" key="16">
    <source>
        <dbReference type="ARBA" id="ARBA00023098"/>
    </source>
</evidence>
<evidence type="ECO:0000256" key="14">
    <source>
        <dbReference type="ARBA" id="ARBA00023002"/>
    </source>
</evidence>
<dbReference type="Gene3D" id="1.20.990.10">
    <property type="entry name" value="NADPH-cytochrome p450 Reductase, Chain A, domain 3"/>
    <property type="match status" value="1"/>
</dbReference>
<dbReference type="EMBL" id="AWGJ01000009">
    <property type="protein sequence ID" value="ODN76279.1"/>
    <property type="molecule type" value="Genomic_DNA"/>
</dbReference>
<dbReference type="STRING" id="1295533.A0A1E3HIV3"/>
<evidence type="ECO:0000256" key="6">
    <source>
        <dbReference type="ARBA" id="ARBA00022643"/>
    </source>
</evidence>
<accession>A0A1E3HIV3</accession>
<evidence type="ECO:0000256" key="20">
    <source>
        <dbReference type="ARBA" id="ARBA00023221"/>
    </source>
</evidence>
<dbReference type="InterPro" id="IPR023173">
    <property type="entry name" value="NADPH_Cyt_P450_Rdtase_alpha"/>
</dbReference>
<evidence type="ECO:0000256" key="8">
    <source>
        <dbReference type="ARBA" id="ARBA00022787"/>
    </source>
</evidence>
<organism evidence="24 25">
    <name type="scientific">Cryptococcus amylolentus CBS 6039</name>
    <dbReference type="NCBI Taxonomy" id="1295533"/>
    <lineage>
        <taxon>Eukaryota</taxon>
        <taxon>Fungi</taxon>
        <taxon>Dikarya</taxon>
        <taxon>Basidiomycota</taxon>
        <taxon>Agaricomycotina</taxon>
        <taxon>Tremellomycetes</taxon>
        <taxon>Tremellales</taxon>
        <taxon>Cryptococcaceae</taxon>
        <taxon>Cryptococcus</taxon>
    </lineage>
</organism>
<dbReference type="Gene3D" id="2.40.30.10">
    <property type="entry name" value="Translation factors"/>
    <property type="match status" value="2"/>
</dbReference>
<feature type="domain" description="FAD-binding FR-type" evidence="23">
    <location>
        <begin position="93"/>
        <end position="344"/>
    </location>
</feature>
<keyword evidence="6" id="KW-0288">FMN</keyword>
<dbReference type="GO" id="GO:0016126">
    <property type="term" value="P:sterol biosynthetic process"/>
    <property type="evidence" value="ECO:0007669"/>
    <property type="project" value="UniProtKB-KW"/>
</dbReference>
<dbReference type="PROSITE" id="PS51384">
    <property type="entry name" value="FAD_FR"/>
    <property type="match status" value="1"/>
</dbReference>
<keyword evidence="10" id="KW-0274">FAD</keyword>
<evidence type="ECO:0000256" key="13">
    <source>
        <dbReference type="ARBA" id="ARBA00022989"/>
    </source>
</evidence>
<dbReference type="FunFam" id="2.40.30.10:FF:000100">
    <property type="entry name" value="NADPH--cytochrome P450 reductase"/>
    <property type="match status" value="1"/>
</dbReference>
<evidence type="ECO:0000313" key="25">
    <source>
        <dbReference type="Proteomes" id="UP000094065"/>
    </source>
</evidence>
<evidence type="ECO:0000256" key="5">
    <source>
        <dbReference type="ARBA" id="ARBA00022630"/>
    </source>
</evidence>
<dbReference type="Gene3D" id="3.40.50.360">
    <property type="match status" value="1"/>
</dbReference>
<feature type="compositionally biased region" description="Basic and acidic residues" evidence="22">
    <location>
        <begin position="1"/>
        <end position="13"/>
    </location>
</feature>
<dbReference type="Gene3D" id="3.40.50.80">
    <property type="entry name" value="Nucleotide-binding domain of ferredoxin-NADP reductase (FNR) module"/>
    <property type="match status" value="1"/>
</dbReference>
<keyword evidence="25" id="KW-1185">Reference proteome</keyword>
<evidence type="ECO:0000256" key="17">
    <source>
        <dbReference type="ARBA" id="ARBA00023128"/>
    </source>
</evidence>
<dbReference type="GO" id="GO:0050660">
    <property type="term" value="F:flavin adenine dinucleotide binding"/>
    <property type="evidence" value="ECO:0007669"/>
    <property type="project" value="TreeGrafter"/>
</dbReference>
<dbReference type="SUPFAM" id="SSF52218">
    <property type="entry name" value="Flavoproteins"/>
    <property type="match status" value="1"/>
</dbReference>
<evidence type="ECO:0000256" key="11">
    <source>
        <dbReference type="ARBA" id="ARBA00022857"/>
    </source>
</evidence>
<dbReference type="GO" id="GO:0010181">
    <property type="term" value="F:FMN binding"/>
    <property type="evidence" value="ECO:0007669"/>
    <property type="project" value="TreeGrafter"/>
</dbReference>
<keyword evidence="16" id="KW-0443">Lipid metabolism</keyword>
<dbReference type="InterPro" id="IPR017938">
    <property type="entry name" value="Riboflavin_synthase-like_b-brl"/>
</dbReference>
<dbReference type="InterPro" id="IPR003097">
    <property type="entry name" value="CysJ-like_FAD-binding"/>
</dbReference>
<dbReference type="AlphaFoldDB" id="A0A1E3HIV3"/>
<keyword evidence="14" id="KW-0560">Oxidoreductase</keyword>
<protein>
    <recommendedName>
        <fullName evidence="21">NADPH--hemoprotein reductase</fullName>
        <ecNumber evidence="21">1.6.2.4</ecNumber>
    </recommendedName>
</protein>
<dbReference type="RefSeq" id="XP_018991810.1">
    <property type="nucleotide sequence ID" value="XM_019140659.1"/>
</dbReference>
<keyword evidence="5" id="KW-0285">Flavoprotein</keyword>
<keyword evidence="20" id="KW-0753">Steroid metabolism</keyword>
<comment type="cofactor">
    <cofactor evidence="2">
        <name>FAD</name>
        <dbReference type="ChEBI" id="CHEBI:57692"/>
    </cofactor>
</comment>
<evidence type="ECO:0000256" key="12">
    <source>
        <dbReference type="ARBA" id="ARBA00022955"/>
    </source>
</evidence>
<evidence type="ECO:0000256" key="21">
    <source>
        <dbReference type="ARBA" id="ARBA00023797"/>
    </source>
</evidence>
<evidence type="ECO:0000259" key="23">
    <source>
        <dbReference type="PROSITE" id="PS51384"/>
    </source>
</evidence>
<evidence type="ECO:0000256" key="2">
    <source>
        <dbReference type="ARBA" id="ARBA00001974"/>
    </source>
</evidence>
<dbReference type="GO" id="GO:0005829">
    <property type="term" value="C:cytosol"/>
    <property type="evidence" value="ECO:0007669"/>
    <property type="project" value="TreeGrafter"/>
</dbReference>
<evidence type="ECO:0000256" key="7">
    <source>
        <dbReference type="ARBA" id="ARBA00022692"/>
    </source>
</evidence>
<dbReference type="Pfam" id="PF00667">
    <property type="entry name" value="FAD_binding_1"/>
    <property type="match status" value="1"/>
</dbReference>
<dbReference type="InterPro" id="IPR039261">
    <property type="entry name" value="FNR_nucleotide-bd"/>
</dbReference>
<keyword evidence="4" id="KW-0444">Lipid biosynthesis</keyword>
<dbReference type="Proteomes" id="UP000094065">
    <property type="component" value="Unassembled WGS sequence"/>
</dbReference>
<dbReference type="InterPro" id="IPR017927">
    <property type="entry name" value="FAD-bd_FR_type"/>
</dbReference>
<proteinExistence type="predicted"/>
<dbReference type="EC" id="1.6.2.4" evidence="21"/>
<comment type="cofactor">
    <cofactor evidence="1">
        <name>FMN</name>
        <dbReference type="ChEBI" id="CHEBI:58210"/>
    </cofactor>
</comment>
<evidence type="ECO:0000256" key="22">
    <source>
        <dbReference type="SAM" id="MobiDB-lite"/>
    </source>
</evidence>
<keyword evidence="17" id="KW-0496">Mitochondrion</keyword>
<keyword evidence="8" id="KW-1000">Mitochondrion outer membrane</keyword>
<dbReference type="PANTHER" id="PTHR19384">
    <property type="entry name" value="NITRIC OXIDE SYNTHASE-RELATED"/>
    <property type="match status" value="1"/>
</dbReference>
<dbReference type="PANTHER" id="PTHR19384:SF17">
    <property type="entry name" value="NADPH--CYTOCHROME P450 REDUCTASE"/>
    <property type="match status" value="1"/>
</dbReference>
<evidence type="ECO:0000313" key="24">
    <source>
        <dbReference type="EMBL" id="ODN76279.1"/>
    </source>
</evidence>
<keyword evidence="7" id="KW-0812">Transmembrane</keyword>
<evidence type="ECO:0000256" key="15">
    <source>
        <dbReference type="ARBA" id="ARBA00023011"/>
    </source>
</evidence>
<keyword evidence="15" id="KW-0756">Sterol biosynthesis</keyword>
<evidence type="ECO:0000256" key="3">
    <source>
        <dbReference type="ARBA" id="ARBA00022475"/>
    </source>
</evidence>
<keyword evidence="9" id="KW-0256">Endoplasmic reticulum</keyword>
<feature type="region of interest" description="Disordered" evidence="22">
    <location>
        <begin position="1"/>
        <end position="21"/>
    </location>
</feature>
<evidence type="ECO:0000256" key="19">
    <source>
        <dbReference type="ARBA" id="ARBA00023166"/>
    </source>
</evidence>
<keyword evidence="18" id="KW-0472">Membrane</keyword>
<dbReference type="OrthoDB" id="1856718at2759"/>
<evidence type="ECO:0000256" key="1">
    <source>
        <dbReference type="ARBA" id="ARBA00001917"/>
    </source>
</evidence>
<dbReference type="InterPro" id="IPR029039">
    <property type="entry name" value="Flavoprotein-like_sf"/>
</dbReference>